<comment type="caution">
    <text evidence="1">The sequence shown here is derived from an EMBL/GenBank/DDBJ whole genome shotgun (WGS) entry which is preliminary data.</text>
</comment>
<dbReference type="RefSeq" id="WP_326510321.1">
    <property type="nucleotide sequence ID" value="NZ_JAWIIV010000071.1"/>
</dbReference>
<dbReference type="EMBL" id="JAWIIV010000071">
    <property type="protein sequence ID" value="MEC4723718.1"/>
    <property type="molecule type" value="Genomic_DNA"/>
</dbReference>
<name>A0ABU6JJN2_9BURK</name>
<protein>
    <recommendedName>
        <fullName evidence="3">YbjN domain-containing protein</fullName>
    </recommendedName>
</protein>
<keyword evidence="2" id="KW-1185">Reference proteome</keyword>
<evidence type="ECO:0000313" key="1">
    <source>
        <dbReference type="EMBL" id="MEC4723718.1"/>
    </source>
</evidence>
<organism evidence="1 2">
    <name type="scientific">Noviherbaspirillum album</name>
    <dbReference type="NCBI Taxonomy" id="3080276"/>
    <lineage>
        <taxon>Bacteria</taxon>
        <taxon>Pseudomonadati</taxon>
        <taxon>Pseudomonadota</taxon>
        <taxon>Betaproteobacteria</taxon>
        <taxon>Burkholderiales</taxon>
        <taxon>Oxalobacteraceae</taxon>
        <taxon>Noviherbaspirillum</taxon>
    </lineage>
</organism>
<reference evidence="1 2" key="1">
    <citation type="submission" date="2023-10" db="EMBL/GenBank/DDBJ databases">
        <title>Noviherbaspirillum sp. CPCC 100848 genome assembly.</title>
        <authorList>
            <person name="Li X.Y."/>
            <person name="Fang X.M."/>
        </authorList>
    </citation>
    <scope>NUCLEOTIDE SEQUENCE [LARGE SCALE GENOMIC DNA]</scope>
    <source>
        <strain evidence="1 2">CPCC 100848</strain>
    </source>
</reference>
<accession>A0ABU6JJN2</accession>
<gene>
    <name evidence="1" type="ORF">RY831_31845</name>
</gene>
<dbReference type="Proteomes" id="UP001352263">
    <property type="component" value="Unassembled WGS sequence"/>
</dbReference>
<evidence type="ECO:0008006" key="3">
    <source>
        <dbReference type="Google" id="ProtNLM"/>
    </source>
</evidence>
<evidence type="ECO:0000313" key="2">
    <source>
        <dbReference type="Proteomes" id="UP001352263"/>
    </source>
</evidence>
<proteinExistence type="predicted"/>
<sequence length="150" mass="16363">MSHTVPGTIKALDGSIAAMDQLLRELAEITAQDDSDHTAPVLELQFGDIATRTTLLNNNGMQCLSIIALLPRSGRVNYSSRAHTPLSSTVAPAEDMELLWHADEGRYILLRHMPISDFADDISVLDAILDTADTSRAWYISALQLRSTAS</sequence>